<protein>
    <recommendedName>
        <fullName evidence="3">Transposase</fullName>
    </recommendedName>
</protein>
<evidence type="ECO:0000313" key="1">
    <source>
        <dbReference type="EMBL" id="UUO13513.1"/>
    </source>
</evidence>
<dbReference type="EMBL" id="CP099464">
    <property type="protein sequence ID" value="UUO13513.1"/>
    <property type="molecule type" value="Genomic_DNA"/>
</dbReference>
<name>A0ABY5LSH3_9CYAN</name>
<gene>
    <name evidence="1" type="ORF">NG743_15635</name>
</gene>
<proteinExistence type="predicted"/>
<sequence>MPRYAISKPSLKLITLTGLQSLFCQFVNRKFWRSLKLDHFFKDVKKRK</sequence>
<reference evidence="1" key="1">
    <citation type="submission" date="2022-06" db="EMBL/GenBank/DDBJ databases">
        <title>Nostosin G and Spiroidesin B from the Cyanobacterium Dolichospermum sp. NIES-1697.</title>
        <authorList>
            <person name="Phan C.-S."/>
            <person name="Mehjabin J.J."/>
            <person name="Anas A.R.J."/>
            <person name="Hayasaka M."/>
            <person name="Onoki R."/>
            <person name="Wang J."/>
            <person name="Umezawa T."/>
            <person name="Washio K."/>
            <person name="Morikawa M."/>
            <person name="Okino T."/>
        </authorList>
    </citation>
    <scope>NUCLEOTIDE SEQUENCE</scope>
    <source>
        <strain evidence="1">NIES-1697</strain>
    </source>
</reference>
<dbReference type="RefSeq" id="WP_193963533.1">
    <property type="nucleotide sequence ID" value="NZ_CP099464.1"/>
</dbReference>
<keyword evidence="2" id="KW-1185">Reference proteome</keyword>
<accession>A0ABY5LSH3</accession>
<dbReference type="Proteomes" id="UP001057561">
    <property type="component" value="Chromosome"/>
</dbReference>
<organism evidence="1 2">
    <name type="scientific">Dolichospermum heterosporum TAC447</name>
    <dbReference type="NCBI Taxonomy" id="747523"/>
    <lineage>
        <taxon>Bacteria</taxon>
        <taxon>Bacillati</taxon>
        <taxon>Cyanobacteriota</taxon>
        <taxon>Cyanophyceae</taxon>
        <taxon>Nostocales</taxon>
        <taxon>Aphanizomenonaceae</taxon>
        <taxon>Dolichospermum</taxon>
        <taxon>Dolichospermum heterosporum</taxon>
    </lineage>
</organism>
<evidence type="ECO:0000313" key="2">
    <source>
        <dbReference type="Proteomes" id="UP001057561"/>
    </source>
</evidence>
<evidence type="ECO:0008006" key="3">
    <source>
        <dbReference type="Google" id="ProtNLM"/>
    </source>
</evidence>